<feature type="transmembrane region" description="Helical" evidence="1">
    <location>
        <begin position="21"/>
        <end position="41"/>
    </location>
</feature>
<dbReference type="InterPro" id="IPR018643">
    <property type="entry name" value="DUF2069_membrane"/>
</dbReference>
<dbReference type="EMBL" id="FOLH01000001">
    <property type="protein sequence ID" value="SFB88622.1"/>
    <property type="molecule type" value="Genomic_DNA"/>
</dbReference>
<name>A0A1I1EPN7_9GAMM</name>
<feature type="transmembrane region" description="Helical" evidence="1">
    <location>
        <begin position="101"/>
        <end position="119"/>
    </location>
</feature>
<evidence type="ECO:0000256" key="1">
    <source>
        <dbReference type="SAM" id="Phobius"/>
    </source>
</evidence>
<dbReference type="RefSeq" id="WP_091959277.1">
    <property type="nucleotide sequence ID" value="NZ_FOLH01000001.1"/>
</dbReference>
<sequence>MKAAQPLPKRELEMKLKVSRILTLICYFGLLVTLLLGLVLFPPPEEARFAVILGVLWVPLLVFFPFVWLKKPRPHIWLCFVSLIYFMQGTTTAFVPGKAGIGFAQALFALILFTAAMLYGRWRAMQLRGAYLD</sequence>
<keyword evidence="1" id="KW-0812">Transmembrane</keyword>
<dbReference type="STRING" id="1122252.SAMN05660443_0731"/>
<protein>
    <submittedName>
        <fullName evidence="2">Uncharacterized membrane protein</fullName>
    </submittedName>
</protein>
<keyword evidence="1" id="KW-1133">Transmembrane helix</keyword>
<keyword evidence="1" id="KW-0472">Membrane</keyword>
<proteinExistence type="predicted"/>
<feature type="transmembrane region" description="Helical" evidence="1">
    <location>
        <begin position="76"/>
        <end position="95"/>
    </location>
</feature>
<reference evidence="2 3" key="1">
    <citation type="submission" date="2016-10" db="EMBL/GenBank/DDBJ databases">
        <authorList>
            <person name="de Groot N.N."/>
        </authorList>
    </citation>
    <scope>NUCLEOTIDE SEQUENCE [LARGE SCALE GENOMIC DNA]</scope>
    <source>
        <strain evidence="2 3">DSM 18438</strain>
    </source>
</reference>
<evidence type="ECO:0000313" key="2">
    <source>
        <dbReference type="EMBL" id="SFB88622.1"/>
    </source>
</evidence>
<dbReference type="Proteomes" id="UP000199058">
    <property type="component" value="Unassembled WGS sequence"/>
</dbReference>
<dbReference type="AlphaFoldDB" id="A0A1I1EPN7"/>
<feature type="transmembrane region" description="Helical" evidence="1">
    <location>
        <begin position="47"/>
        <end position="69"/>
    </location>
</feature>
<gene>
    <name evidence="2" type="ORF">SAMN05660443_0731</name>
</gene>
<organism evidence="2 3">
    <name type="scientific">Marinospirillum celere</name>
    <dbReference type="NCBI Taxonomy" id="1122252"/>
    <lineage>
        <taxon>Bacteria</taxon>
        <taxon>Pseudomonadati</taxon>
        <taxon>Pseudomonadota</taxon>
        <taxon>Gammaproteobacteria</taxon>
        <taxon>Oceanospirillales</taxon>
        <taxon>Oceanospirillaceae</taxon>
        <taxon>Marinospirillum</taxon>
    </lineage>
</organism>
<evidence type="ECO:0000313" key="3">
    <source>
        <dbReference type="Proteomes" id="UP000199058"/>
    </source>
</evidence>
<dbReference type="Pfam" id="PF09842">
    <property type="entry name" value="DUF2069"/>
    <property type="match status" value="1"/>
</dbReference>
<keyword evidence="3" id="KW-1185">Reference proteome</keyword>
<accession>A0A1I1EPN7</accession>
<dbReference type="OrthoDB" id="5738125at2"/>